<keyword evidence="2" id="KW-0511">Multifunctional enzyme</keyword>
<dbReference type="SUPFAM" id="SSF51366">
    <property type="entry name" value="Ribulose-phoshate binding barrel"/>
    <property type="match status" value="1"/>
</dbReference>
<dbReference type="InterPro" id="IPR041710">
    <property type="entry name" value="HPS/KGPDC"/>
</dbReference>
<evidence type="ECO:0000256" key="7">
    <source>
        <dbReference type="ARBA" id="ARBA00072885"/>
    </source>
</evidence>
<evidence type="ECO:0000256" key="5">
    <source>
        <dbReference type="ARBA" id="ARBA00061519"/>
    </source>
</evidence>
<evidence type="ECO:0000256" key="1">
    <source>
        <dbReference type="ARBA" id="ARBA00023239"/>
    </source>
</evidence>
<dbReference type="InterPro" id="IPR020868">
    <property type="entry name" value="Fae/Hps"/>
</dbReference>
<dbReference type="PANTHER" id="PTHR35039:SF3">
    <property type="entry name" value="3-KETO-L-GULONATE-6-PHOSPHATE DECARBOXYLASE SGBH-RELATED"/>
    <property type="match status" value="1"/>
</dbReference>
<dbReference type="Pfam" id="PF00215">
    <property type="entry name" value="OMPdecase"/>
    <property type="match status" value="1"/>
</dbReference>
<dbReference type="InterPro" id="IPR013785">
    <property type="entry name" value="Aldolase_TIM"/>
</dbReference>
<dbReference type="GO" id="GO:0019854">
    <property type="term" value="P:L-ascorbic acid catabolic process"/>
    <property type="evidence" value="ECO:0007669"/>
    <property type="project" value="TreeGrafter"/>
</dbReference>
<gene>
    <name evidence="9" type="ORF">SDC9_36376</name>
</gene>
<evidence type="ECO:0000256" key="3">
    <source>
        <dbReference type="ARBA" id="ARBA00023277"/>
    </source>
</evidence>
<dbReference type="GO" id="GO:0016840">
    <property type="term" value="F:carbon-nitrogen lyase activity"/>
    <property type="evidence" value="ECO:0007669"/>
    <property type="project" value="InterPro"/>
</dbReference>
<evidence type="ECO:0000313" key="9">
    <source>
        <dbReference type="EMBL" id="MPL90328.1"/>
    </source>
</evidence>
<dbReference type="NCBIfam" id="NF009833">
    <property type="entry name" value="PRK13307.1"/>
    <property type="match status" value="1"/>
</dbReference>
<keyword evidence="3" id="KW-0119">Carbohydrate metabolism</keyword>
<dbReference type="GO" id="GO:0016832">
    <property type="term" value="F:aldehyde-lyase activity"/>
    <property type="evidence" value="ECO:0007669"/>
    <property type="project" value="InterPro"/>
</dbReference>
<evidence type="ECO:0000256" key="2">
    <source>
        <dbReference type="ARBA" id="ARBA00023268"/>
    </source>
</evidence>
<dbReference type="HAMAP" id="MF_01268">
    <property type="entry name" value="Fae_Hps"/>
    <property type="match status" value="1"/>
</dbReference>
<dbReference type="CDD" id="cd04726">
    <property type="entry name" value="KGPDC_HPS"/>
    <property type="match status" value="1"/>
</dbReference>
<dbReference type="GO" id="GO:0004590">
    <property type="term" value="F:orotidine-5'-phosphate decarboxylase activity"/>
    <property type="evidence" value="ECO:0007669"/>
    <property type="project" value="InterPro"/>
</dbReference>
<reference evidence="9" key="1">
    <citation type="submission" date="2019-08" db="EMBL/GenBank/DDBJ databases">
        <authorList>
            <person name="Kucharzyk K."/>
            <person name="Murdoch R.W."/>
            <person name="Higgins S."/>
            <person name="Loffler F."/>
        </authorList>
    </citation>
    <scope>NUCLEOTIDE SEQUENCE</scope>
</reference>
<dbReference type="InterPro" id="IPR020568">
    <property type="entry name" value="Ribosomal_Su5_D2-typ_SF"/>
</dbReference>
<organism evidence="9">
    <name type="scientific">bioreactor metagenome</name>
    <dbReference type="NCBI Taxonomy" id="1076179"/>
    <lineage>
        <taxon>unclassified sequences</taxon>
        <taxon>metagenomes</taxon>
        <taxon>ecological metagenomes</taxon>
    </lineage>
</organism>
<dbReference type="EMBL" id="VSSQ01000300">
    <property type="protein sequence ID" value="MPL90328.1"/>
    <property type="molecule type" value="Genomic_DNA"/>
</dbReference>
<name>A0A644VG60_9ZZZZ</name>
<dbReference type="Gene3D" id="3.20.20.70">
    <property type="entry name" value="Aldolase class I"/>
    <property type="match status" value="1"/>
</dbReference>
<dbReference type="InterPro" id="IPR014826">
    <property type="entry name" value="HCHO-activating_enzyme"/>
</dbReference>
<proteinExistence type="inferred from homology"/>
<dbReference type="InterPro" id="IPR037075">
    <property type="entry name" value="HCHO-activating_enzyme_sf"/>
</dbReference>
<protein>
    <recommendedName>
        <fullName evidence="7">5,6,7,8-tetrahydromethanopterin hydro-lyase</fullName>
        <ecNumber evidence="6">4.2.1.147</ecNumber>
    </recommendedName>
</protein>
<dbReference type="GO" id="GO:0016051">
    <property type="term" value="P:carbohydrate biosynthetic process"/>
    <property type="evidence" value="ECO:0007669"/>
    <property type="project" value="InterPro"/>
</dbReference>
<feature type="domain" description="Orotidine 5'-phosphate decarboxylase" evidence="8">
    <location>
        <begin position="191"/>
        <end position="402"/>
    </location>
</feature>
<dbReference type="Gene3D" id="3.30.230.60">
    <property type="entry name" value="Formaldehyde-activating enzyme"/>
    <property type="match status" value="1"/>
</dbReference>
<evidence type="ECO:0000256" key="6">
    <source>
        <dbReference type="ARBA" id="ARBA00067042"/>
    </source>
</evidence>
<dbReference type="InterPro" id="IPR001754">
    <property type="entry name" value="OMPdeCOase_dom"/>
</dbReference>
<dbReference type="FunFam" id="3.30.230.60:FF:000001">
    <property type="entry name" value="5,6,7,8-tetrahydromethanopterin hydro-lyase"/>
    <property type="match status" value="1"/>
</dbReference>
<dbReference type="GO" id="GO:0033982">
    <property type="term" value="F:3-dehydro-L-gulonate-6-phosphate decarboxylase activity"/>
    <property type="evidence" value="ECO:0007669"/>
    <property type="project" value="TreeGrafter"/>
</dbReference>
<sequence>MKSLYPPGANTTAEIIPMFLIGEALVGDGAELAHIDLMIGDKNGPVGMSFANGLTQLSAGHTPLLGVIRPNLLPKPAVLIVPKVTLKHTEQVTQIFGPAQAAVSKAIADALEDGVFEGMDVEENVIVASVFIDPSAKDFNKLYRFNYGATRLALSRALDKFPDVATVLKEKDRAAHGVMGFKVQRLWNPPYLQVAMDLVDMKQVERVLTGVPQNDHVIFEAGTPLIKQFGLSVIGEIRKIRPNCFIVADLKTLDTGNLEARMVSNAGGDAAVVSGLAPVETIAAFIKEAKKCGIYAIIDMLNVEEPAKLIESLGQMGGAALLPQYVEMHRAIDKEATGDYSWGDIRKIKEVAKNYNAKILVATAGGIRQPVVKKALAAGADIVVVGRAITASKDIKNAAESFLEELDSEEIDQFRIMTDF</sequence>
<dbReference type="GO" id="GO:0006207">
    <property type="term" value="P:'de novo' pyrimidine nucleobase biosynthetic process"/>
    <property type="evidence" value="ECO:0007669"/>
    <property type="project" value="InterPro"/>
</dbReference>
<dbReference type="NCBIfam" id="TIGR03126">
    <property type="entry name" value="one_C_fae"/>
    <property type="match status" value="1"/>
</dbReference>
<dbReference type="InterPro" id="IPR011060">
    <property type="entry name" value="RibuloseP-bd_barrel"/>
</dbReference>
<comment type="similarity">
    <text evidence="5">Belongs to the formaldehyde-activating enzyme family.</text>
</comment>
<comment type="caution">
    <text evidence="9">The sequence shown here is derived from an EMBL/GenBank/DDBJ whole genome shotgun (WGS) entry which is preliminary data.</text>
</comment>
<dbReference type="SUPFAM" id="SSF54211">
    <property type="entry name" value="Ribosomal protein S5 domain 2-like"/>
    <property type="match status" value="1"/>
</dbReference>
<dbReference type="Pfam" id="PF08714">
    <property type="entry name" value="Fae"/>
    <property type="match status" value="1"/>
</dbReference>
<comment type="catalytic activity">
    <reaction evidence="4">
        <text>5,6,7,8-tetrahydromethanopterin + formaldehyde = 5,10-methylenetetrahydromethanopterin + H2O</text>
        <dbReference type="Rhea" id="RHEA:24678"/>
        <dbReference type="ChEBI" id="CHEBI:15377"/>
        <dbReference type="ChEBI" id="CHEBI:16842"/>
        <dbReference type="ChEBI" id="CHEBI:57818"/>
        <dbReference type="ChEBI" id="CHEBI:58103"/>
        <dbReference type="EC" id="4.2.1.147"/>
    </reaction>
</comment>
<accession>A0A644VG60</accession>
<keyword evidence="1" id="KW-0456">Lyase</keyword>
<dbReference type="PANTHER" id="PTHR35039">
    <property type="entry name" value="3-KETO-L-GULONATE-6-PHOSPHATE DECARBOXYLASE SGBH-RELATED"/>
    <property type="match status" value="1"/>
</dbReference>
<dbReference type="AlphaFoldDB" id="A0A644VG60"/>
<dbReference type="SMART" id="SM00934">
    <property type="entry name" value="OMPdecase"/>
    <property type="match status" value="1"/>
</dbReference>
<evidence type="ECO:0000259" key="8">
    <source>
        <dbReference type="SMART" id="SM00934"/>
    </source>
</evidence>
<dbReference type="EC" id="4.2.1.147" evidence="6"/>
<evidence type="ECO:0000256" key="4">
    <source>
        <dbReference type="ARBA" id="ARBA00052457"/>
    </source>
</evidence>